<evidence type="ECO:0000256" key="7">
    <source>
        <dbReference type="ARBA" id="ARBA00023012"/>
    </source>
</evidence>
<gene>
    <name evidence="11" type="ORF">C8E03_103195</name>
</gene>
<keyword evidence="8" id="KW-0472">Membrane</keyword>
<keyword evidence="8" id="KW-1133">Transmembrane helix</keyword>
<keyword evidence="8" id="KW-0812">Transmembrane</keyword>
<dbReference type="InterPro" id="IPR005467">
    <property type="entry name" value="His_kinase_dom"/>
</dbReference>
<sequence length="501" mass="57572">MSANERRKKVDNKWISLSLKKKIQVFTGVVFLIISLSVIFDIWVVNFSLNDFRVILDDNAKSSDLIDTIEAESSWFEAYIKHPNEENHKEMEDAIDQTKKAVLSLPSDYSSMSIRRYAKTWSIKNSYANYIEKRDTVLGMNESNPEYIKQLYKVYDMQAYLHDYARSLMRYSLEDGKAVYVKKVRSLRKLPLVVILSGIMLFSVMISLSGLMNKTMIIPIMKLVNVSKEIASNNFFTDDVKVNNQDEMGDLVNAFNKMKYATGQYITTMEERRKMMDLLHKEELEKIEAEKNLETANLELLKSQINPHFLFNTLNVIGGMAKLEDADTTEKMIKALSTIFRYNLKTPQSEVVLAQELQVAGDYMYLQKMRFGSRIDYSIKCKVDKDLIMIPSFCLQPLLENSIIHGISKKEEGGKIFIDIRMKAEKIIITIVDTGIGMTQEELESLRLAIKQGTNGKIGIGLGNIYKRIKRMYFDGDVKLLSRKNQGTIVRVAIPHKNREG</sequence>
<dbReference type="EC" id="2.7.13.3" evidence="3"/>
<dbReference type="Pfam" id="PF02518">
    <property type="entry name" value="HATPase_c"/>
    <property type="match status" value="1"/>
</dbReference>
<evidence type="ECO:0000313" key="11">
    <source>
        <dbReference type="EMBL" id="PXV91637.1"/>
    </source>
</evidence>
<accession>A0A318ESU2</accession>
<dbReference type="InterPro" id="IPR010559">
    <property type="entry name" value="Sig_transdc_His_kin_internal"/>
</dbReference>
<evidence type="ECO:0000256" key="1">
    <source>
        <dbReference type="ARBA" id="ARBA00000085"/>
    </source>
</evidence>
<dbReference type="Gene3D" id="3.30.565.10">
    <property type="entry name" value="Histidine kinase-like ATPase, C-terminal domain"/>
    <property type="match status" value="1"/>
</dbReference>
<reference evidence="11 12" key="1">
    <citation type="submission" date="2018-05" db="EMBL/GenBank/DDBJ databases">
        <title>Genomic Encyclopedia of Type Strains, Phase IV (KMG-IV): sequencing the most valuable type-strain genomes for metagenomic binning, comparative biology and taxonomic classification.</title>
        <authorList>
            <person name="Goeker M."/>
        </authorList>
    </citation>
    <scope>NUCLEOTIDE SEQUENCE [LARGE SCALE GENOMIC DNA]</scope>
    <source>
        <strain evidence="11 12">DSM 28816</strain>
    </source>
</reference>
<keyword evidence="6" id="KW-0418">Kinase</keyword>
<dbReference type="CDD" id="cd06225">
    <property type="entry name" value="HAMP"/>
    <property type="match status" value="1"/>
</dbReference>
<dbReference type="Proteomes" id="UP000247523">
    <property type="component" value="Unassembled WGS sequence"/>
</dbReference>
<organism evidence="11 12">
    <name type="scientific">Lachnotalea glycerini</name>
    <dbReference type="NCBI Taxonomy" id="1763509"/>
    <lineage>
        <taxon>Bacteria</taxon>
        <taxon>Bacillati</taxon>
        <taxon>Bacillota</taxon>
        <taxon>Clostridia</taxon>
        <taxon>Lachnospirales</taxon>
        <taxon>Lachnospiraceae</taxon>
        <taxon>Lachnotalea</taxon>
    </lineage>
</organism>
<feature type="domain" description="Histidine kinase" evidence="9">
    <location>
        <begin position="395"/>
        <end position="498"/>
    </location>
</feature>
<dbReference type="RefSeq" id="WP_110290792.1">
    <property type="nucleotide sequence ID" value="NZ_QICS01000003.1"/>
</dbReference>
<evidence type="ECO:0000256" key="3">
    <source>
        <dbReference type="ARBA" id="ARBA00012438"/>
    </source>
</evidence>
<comment type="subcellular location">
    <subcellularLocation>
        <location evidence="2">Membrane</location>
    </subcellularLocation>
</comment>
<dbReference type="PANTHER" id="PTHR34220:SF7">
    <property type="entry name" value="SENSOR HISTIDINE KINASE YPDA"/>
    <property type="match status" value="1"/>
</dbReference>
<dbReference type="InterPro" id="IPR050640">
    <property type="entry name" value="Bact_2-comp_sensor_kinase"/>
</dbReference>
<dbReference type="AlphaFoldDB" id="A0A318ESU2"/>
<dbReference type="SUPFAM" id="SSF55874">
    <property type="entry name" value="ATPase domain of HSP90 chaperone/DNA topoisomerase II/histidine kinase"/>
    <property type="match status" value="1"/>
</dbReference>
<name>A0A318ESU2_9FIRM</name>
<evidence type="ECO:0000256" key="6">
    <source>
        <dbReference type="ARBA" id="ARBA00022777"/>
    </source>
</evidence>
<dbReference type="InterPro" id="IPR003594">
    <property type="entry name" value="HATPase_dom"/>
</dbReference>
<keyword evidence="7" id="KW-0902">Two-component regulatory system</keyword>
<dbReference type="Pfam" id="PF06580">
    <property type="entry name" value="His_kinase"/>
    <property type="match status" value="1"/>
</dbReference>
<protein>
    <recommendedName>
        <fullName evidence="3">histidine kinase</fullName>
        <ecNumber evidence="3">2.7.13.3</ecNumber>
    </recommendedName>
</protein>
<keyword evidence="4" id="KW-0597">Phosphoprotein</keyword>
<dbReference type="PANTHER" id="PTHR34220">
    <property type="entry name" value="SENSOR HISTIDINE KINASE YPDA"/>
    <property type="match status" value="1"/>
</dbReference>
<dbReference type="Gene3D" id="6.10.340.10">
    <property type="match status" value="1"/>
</dbReference>
<dbReference type="PROSITE" id="PS50885">
    <property type="entry name" value="HAMP"/>
    <property type="match status" value="1"/>
</dbReference>
<evidence type="ECO:0000313" key="12">
    <source>
        <dbReference type="Proteomes" id="UP000247523"/>
    </source>
</evidence>
<dbReference type="InterPro" id="IPR036890">
    <property type="entry name" value="HATPase_C_sf"/>
</dbReference>
<evidence type="ECO:0000256" key="8">
    <source>
        <dbReference type="SAM" id="Phobius"/>
    </source>
</evidence>
<feature type="domain" description="HAMP" evidence="10">
    <location>
        <begin position="214"/>
        <end position="267"/>
    </location>
</feature>
<feature type="transmembrane region" description="Helical" evidence="8">
    <location>
        <begin position="190"/>
        <end position="212"/>
    </location>
</feature>
<evidence type="ECO:0000256" key="4">
    <source>
        <dbReference type="ARBA" id="ARBA00022553"/>
    </source>
</evidence>
<keyword evidence="5" id="KW-0808">Transferase</keyword>
<comment type="catalytic activity">
    <reaction evidence="1">
        <text>ATP + protein L-histidine = ADP + protein N-phospho-L-histidine.</text>
        <dbReference type="EC" id="2.7.13.3"/>
    </reaction>
</comment>
<dbReference type="GO" id="GO:0016020">
    <property type="term" value="C:membrane"/>
    <property type="evidence" value="ECO:0007669"/>
    <property type="project" value="UniProtKB-SubCell"/>
</dbReference>
<feature type="transmembrane region" description="Helical" evidence="8">
    <location>
        <begin position="23"/>
        <end position="45"/>
    </location>
</feature>
<evidence type="ECO:0000256" key="5">
    <source>
        <dbReference type="ARBA" id="ARBA00022679"/>
    </source>
</evidence>
<evidence type="ECO:0000259" key="9">
    <source>
        <dbReference type="PROSITE" id="PS50109"/>
    </source>
</evidence>
<dbReference type="GO" id="GO:0000155">
    <property type="term" value="F:phosphorelay sensor kinase activity"/>
    <property type="evidence" value="ECO:0007669"/>
    <property type="project" value="InterPro"/>
</dbReference>
<proteinExistence type="predicted"/>
<evidence type="ECO:0000256" key="2">
    <source>
        <dbReference type="ARBA" id="ARBA00004370"/>
    </source>
</evidence>
<dbReference type="EMBL" id="QICS01000003">
    <property type="protein sequence ID" value="PXV91637.1"/>
    <property type="molecule type" value="Genomic_DNA"/>
</dbReference>
<comment type="caution">
    <text evidence="11">The sequence shown here is derived from an EMBL/GenBank/DDBJ whole genome shotgun (WGS) entry which is preliminary data.</text>
</comment>
<dbReference type="SUPFAM" id="SSF158472">
    <property type="entry name" value="HAMP domain-like"/>
    <property type="match status" value="1"/>
</dbReference>
<dbReference type="InterPro" id="IPR003660">
    <property type="entry name" value="HAMP_dom"/>
</dbReference>
<evidence type="ECO:0000259" key="10">
    <source>
        <dbReference type="PROSITE" id="PS50885"/>
    </source>
</evidence>
<dbReference type="PROSITE" id="PS50109">
    <property type="entry name" value="HIS_KIN"/>
    <property type="match status" value="1"/>
</dbReference>